<evidence type="ECO:0000313" key="3">
    <source>
        <dbReference type="EMBL" id="SHH71296.1"/>
    </source>
</evidence>
<dbReference type="Proteomes" id="UP000184112">
    <property type="component" value="Unassembled WGS sequence"/>
</dbReference>
<proteinExistence type="predicted"/>
<dbReference type="AlphaFoldDB" id="A0A1M5V7U7"/>
<dbReference type="PROSITE" id="PS50110">
    <property type="entry name" value="RESPONSE_REGULATORY"/>
    <property type="match status" value="1"/>
</dbReference>
<name>A0A1M5V7U7_FLAJO</name>
<dbReference type="GO" id="GO:0000160">
    <property type="term" value="P:phosphorelay signal transduction system"/>
    <property type="evidence" value="ECO:0007669"/>
    <property type="project" value="InterPro"/>
</dbReference>
<evidence type="ECO:0000256" key="1">
    <source>
        <dbReference type="PROSITE-ProRule" id="PRU00169"/>
    </source>
</evidence>
<dbReference type="InterPro" id="IPR011006">
    <property type="entry name" value="CheY-like_superfamily"/>
</dbReference>
<feature type="modified residue" description="4-aspartylphosphate" evidence="1">
    <location>
        <position position="62"/>
    </location>
</feature>
<gene>
    <name evidence="3" type="ORF">SAMN05444388_11633</name>
</gene>
<feature type="domain" description="Response regulatory" evidence="2">
    <location>
        <begin position="8"/>
        <end position="129"/>
    </location>
</feature>
<dbReference type="InterPro" id="IPR001789">
    <property type="entry name" value="Sig_transdc_resp-reg_receiver"/>
</dbReference>
<protein>
    <submittedName>
        <fullName evidence="3">Response regulator receiver domain-containing protein</fullName>
    </submittedName>
</protein>
<dbReference type="SUPFAM" id="SSF52172">
    <property type="entry name" value="CheY-like"/>
    <property type="match status" value="1"/>
</dbReference>
<dbReference type="RefSeq" id="WP_073411329.1">
    <property type="nucleotide sequence ID" value="NZ_CP158862.1"/>
</dbReference>
<dbReference type="EMBL" id="FQWH01000016">
    <property type="protein sequence ID" value="SHH71296.1"/>
    <property type="molecule type" value="Genomic_DNA"/>
</dbReference>
<dbReference type="InterPro" id="IPR052893">
    <property type="entry name" value="TCS_response_regulator"/>
</dbReference>
<dbReference type="Gene3D" id="3.40.50.2300">
    <property type="match status" value="1"/>
</dbReference>
<keyword evidence="1" id="KW-0597">Phosphoprotein</keyword>
<organism evidence="3 4">
    <name type="scientific">Flavobacterium johnsoniae</name>
    <name type="common">Cytophaga johnsonae</name>
    <dbReference type="NCBI Taxonomy" id="986"/>
    <lineage>
        <taxon>Bacteria</taxon>
        <taxon>Pseudomonadati</taxon>
        <taxon>Bacteroidota</taxon>
        <taxon>Flavobacteriia</taxon>
        <taxon>Flavobacteriales</taxon>
        <taxon>Flavobacteriaceae</taxon>
        <taxon>Flavobacterium</taxon>
    </lineage>
</organism>
<evidence type="ECO:0000259" key="2">
    <source>
        <dbReference type="PROSITE" id="PS50110"/>
    </source>
</evidence>
<dbReference type="SMART" id="SM00448">
    <property type="entry name" value="REC"/>
    <property type="match status" value="1"/>
</dbReference>
<dbReference type="Pfam" id="PF00072">
    <property type="entry name" value="Response_reg"/>
    <property type="match status" value="1"/>
</dbReference>
<reference evidence="3 4" key="1">
    <citation type="submission" date="2016-11" db="EMBL/GenBank/DDBJ databases">
        <authorList>
            <person name="Jaros S."/>
            <person name="Januszkiewicz K."/>
            <person name="Wedrychowicz H."/>
        </authorList>
    </citation>
    <scope>NUCLEOTIDE SEQUENCE [LARGE SCALE GENOMIC DNA]</scope>
    <source>
        <strain evidence="3 4">DSM 6792</strain>
    </source>
</reference>
<dbReference type="PANTHER" id="PTHR44520">
    <property type="entry name" value="RESPONSE REGULATOR RCP1-RELATED"/>
    <property type="match status" value="1"/>
</dbReference>
<evidence type="ECO:0000313" key="4">
    <source>
        <dbReference type="Proteomes" id="UP000184112"/>
    </source>
</evidence>
<dbReference type="PANTHER" id="PTHR44520:SF2">
    <property type="entry name" value="RESPONSE REGULATOR RCP1"/>
    <property type="match status" value="1"/>
</dbReference>
<sequence>MIQKTFKHILLADDDLDDCDFFSDVFLENFPDIKLSVSNNGAVLMNLLEGPLKPEADLIFLDLNMPVLSGPECLQKIRTSLQLNKHIVVIFTTSSSPFDIQSMYALGANYYITKPADYNHLSKLISKAMDVVSQTGIQQPAFENFLIKI</sequence>
<accession>A0A1M5V7U7</accession>